<dbReference type="PROSITE" id="PS50097">
    <property type="entry name" value="BTB"/>
    <property type="match status" value="1"/>
</dbReference>
<dbReference type="Pfam" id="PF00651">
    <property type="entry name" value="BTB"/>
    <property type="match status" value="1"/>
</dbReference>
<dbReference type="CDD" id="cd18186">
    <property type="entry name" value="BTB_POZ_ZBTB_KLHL-like"/>
    <property type="match status" value="1"/>
</dbReference>
<protein>
    <recommendedName>
        <fullName evidence="1">BTB domain-containing protein</fullName>
    </recommendedName>
</protein>
<dbReference type="Proteomes" id="UP000572817">
    <property type="component" value="Unassembled WGS sequence"/>
</dbReference>
<name>A0A8H4N8V1_9PEZI</name>
<reference evidence="2" key="1">
    <citation type="submission" date="2020-04" db="EMBL/GenBank/DDBJ databases">
        <title>Genome Assembly and Annotation of Botryosphaeria dothidea sdau 11-99, a Latent Pathogen of Apple Fruit Ring Rot in China.</title>
        <authorList>
            <person name="Yu C."/>
            <person name="Diao Y."/>
            <person name="Lu Q."/>
            <person name="Zhao J."/>
            <person name="Cui S."/>
            <person name="Peng C."/>
            <person name="He B."/>
            <person name="Liu H."/>
        </authorList>
    </citation>
    <scope>NUCLEOTIDE SEQUENCE [LARGE SCALE GENOMIC DNA]</scope>
    <source>
        <strain evidence="2">Sdau11-99</strain>
    </source>
</reference>
<evidence type="ECO:0000259" key="1">
    <source>
        <dbReference type="PROSITE" id="PS50097"/>
    </source>
</evidence>
<feature type="domain" description="BTB" evidence="1">
    <location>
        <begin position="18"/>
        <end position="89"/>
    </location>
</feature>
<dbReference type="PANTHER" id="PTHR47843">
    <property type="entry name" value="BTB DOMAIN-CONTAINING PROTEIN-RELATED"/>
    <property type="match status" value="1"/>
</dbReference>
<dbReference type="InterPro" id="IPR000210">
    <property type="entry name" value="BTB/POZ_dom"/>
</dbReference>
<evidence type="ECO:0000313" key="3">
    <source>
        <dbReference type="Proteomes" id="UP000572817"/>
    </source>
</evidence>
<dbReference type="PANTHER" id="PTHR47843:SF2">
    <property type="entry name" value="BTB DOMAIN-CONTAINING PROTEIN"/>
    <property type="match status" value="1"/>
</dbReference>
<evidence type="ECO:0000313" key="2">
    <source>
        <dbReference type="EMBL" id="KAF4306792.1"/>
    </source>
</evidence>
<dbReference type="Gene3D" id="3.30.710.10">
    <property type="entry name" value="Potassium Channel Kv1.1, Chain A"/>
    <property type="match status" value="1"/>
</dbReference>
<proteinExistence type="predicted"/>
<keyword evidence="3" id="KW-1185">Reference proteome</keyword>
<dbReference type="InterPro" id="IPR011333">
    <property type="entry name" value="SKP1/BTB/POZ_sf"/>
</dbReference>
<dbReference type="EMBL" id="WWBZ02000033">
    <property type="protein sequence ID" value="KAF4306792.1"/>
    <property type="molecule type" value="Genomic_DNA"/>
</dbReference>
<organism evidence="2 3">
    <name type="scientific">Botryosphaeria dothidea</name>
    <dbReference type="NCBI Taxonomy" id="55169"/>
    <lineage>
        <taxon>Eukaryota</taxon>
        <taxon>Fungi</taxon>
        <taxon>Dikarya</taxon>
        <taxon>Ascomycota</taxon>
        <taxon>Pezizomycotina</taxon>
        <taxon>Dothideomycetes</taxon>
        <taxon>Dothideomycetes incertae sedis</taxon>
        <taxon>Botryosphaeriales</taxon>
        <taxon>Botryosphaeriaceae</taxon>
        <taxon>Botryosphaeria</taxon>
    </lineage>
</organism>
<dbReference type="SUPFAM" id="SSF54695">
    <property type="entry name" value="POZ domain"/>
    <property type="match status" value="1"/>
</dbReference>
<sequence>MPTAVNPAIPDPYSLTGPTIPLIVQKQPSEERLYVHKDLLTYHSPAFRSKIEGPWAGFSTAEIDLSEEGRTVVLGLIEWFYTGRINRLDVWALGKKSGRRMPDPLDELFKLWDMGQRWLITDFVNYLLEQVKEMSSMKPAKRDGIACIPSVETLDSDALLEG</sequence>
<comment type="caution">
    <text evidence="2">The sequence shown here is derived from an EMBL/GenBank/DDBJ whole genome shotgun (WGS) entry which is preliminary data.</text>
</comment>
<dbReference type="AlphaFoldDB" id="A0A8H4N8V1"/>
<gene>
    <name evidence="2" type="ORF">GTA08_BOTSDO05383</name>
</gene>
<accession>A0A8H4N8V1</accession>